<comment type="caution">
    <text evidence="4">The sequence shown here is derived from an EMBL/GenBank/DDBJ whole genome shotgun (WGS) entry which is preliminary data.</text>
</comment>
<dbReference type="EMBL" id="JACRAF010000022">
    <property type="protein sequence ID" value="MBI4921634.1"/>
    <property type="molecule type" value="Genomic_DNA"/>
</dbReference>
<evidence type="ECO:0000256" key="1">
    <source>
        <dbReference type="ARBA" id="ARBA00006484"/>
    </source>
</evidence>
<dbReference type="PANTHER" id="PTHR43477">
    <property type="entry name" value="DIHYDROANTICAPSIN 7-DEHYDROGENASE"/>
    <property type="match status" value="1"/>
</dbReference>
<dbReference type="PANTHER" id="PTHR43477:SF1">
    <property type="entry name" value="DIHYDROANTICAPSIN 7-DEHYDROGENASE"/>
    <property type="match status" value="1"/>
</dbReference>
<dbReference type="AlphaFoldDB" id="A0A933NW84"/>
<reference evidence="4" key="1">
    <citation type="submission" date="2020-07" db="EMBL/GenBank/DDBJ databases">
        <title>Huge and variable diversity of episymbiotic CPR bacteria and DPANN archaea in groundwater ecosystems.</title>
        <authorList>
            <person name="He C.Y."/>
            <person name="Keren R."/>
            <person name="Whittaker M."/>
            <person name="Farag I.F."/>
            <person name="Doudna J."/>
            <person name="Cate J.H.D."/>
            <person name="Banfield J.F."/>
        </authorList>
    </citation>
    <scope>NUCLEOTIDE SEQUENCE</scope>
    <source>
        <strain evidence="4">NC_groundwater_1586_Pr3_B-0.1um_66_15</strain>
    </source>
</reference>
<dbReference type="PRINTS" id="PR00081">
    <property type="entry name" value="GDHRDH"/>
</dbReference>
<protein>
    <submittedName>
        <fullName evidence="4">SDR family oxidoreductase</fullName>
    </submittedName>
</protein>
<evidence type="ECO:0000313" key="4">
    <source>
        <dbReference type="EMBL" id="MBI4921634.1"/>
    </source>
</evidence>
<dbReference type="SMART" id="SM00822">
    <property type="entry name" value="PKS_KR"/>
    <property type="match status" value="1"/>
</dbReference>
<dbReference type="FunFam" id="3.40.50.720:FF:000084">
    <property type="entry name" value="Short-chain dehydrogenase reductase"/>
    <property type="match status" value="1"/>
</dbReference>
<dbReference type="Proteomes" id="UP000782610">
    <property type="component" value="Unassembled WGS sequence"/>
</dbReference>
<dbReference type="PROSITE" id="PS00061">
    <property type="entry name" value="ADH_SHORT"/>
    <property type="match status" value="1"/>
</dbReference>
<dbReference type="PRINTS" id="PR00080">
    <property type="entry name" value="SDRFAMILY"/>
</dbReference>
<dbReference type="Gene3D" id="3.40.50.720">
    <property type="entry name" value="NAD(P)-binding Rossmann-like Domain"/>
    <property type="match status" value="1"/>
</dbReference>
<evidence type="ECO:0000259" key="3">
    <source>
        <dbReference type="SMART" id="SM00822"/>
    </source>
</evidence>
<dbReference type="GO" id="GO:0016491">
    <property type="term" value="F:oxidoreductase activity"/>
    <property type="evidence" value="ECO:0007669"/>
    <property type="project" value="UniProtKB-KW"/>
</dbReference>
<sequence length="253" mass="25868">MRRFDGRAVLVTGAASGIGRAVALRIAAEGGRLILADRNSDGVAETATSIEQLGGSAACLRYDALSDDETAAMVDAAISVYGGLDAVLNIAGVYHRSHFEALAPADWRRILTINLDSAFLIAQRALPALAGSGGNIVNTASIAGLDGLAYAAPYAAAKAGIVGLTKSLAAEFAHRGVRCNVVCPGRVITAIATSVQPVADARPDLLSRPPRLLGMEQGARPEDLAGAYAFLASDDARFVSGAELVVDGAVQVG</sequence>
<dbReference type="InterPro" id="IPR057326">
    <property type="entry name" value="KR_dom"/>
</dbReference>
<dbReference type="InterPro" id="IPR036291">
    <property type="entry name" value="NAD(P)-bd_dom_sf"/>
</dbReference>
<dbReference type="SUPFAM" id="SSF51735">
    <property type="entry name" value="NAD(P)-binding Rossmann-fold domains"/>
    <property type="match status" value="1"/>
</dbReference>
<keyword evidence="2" id="KW-0560">Oxidoreductase</keyword>
<organism evidence="4 5">
    <name type="scientific">Devosia nanyangense</name>
    <dbReference type="NCBI Taxonomy" id="1228055"/>
    <lineage>
        <taxon>Bacteria</taxon>
        <taxon>Pseudomonadati</taxon>
        <taxon>Pseudomonadota</taxon>
        <taxon>Alphaproteobacteria</taxon>
        <taxon>Hyphomicrobiales</taxon>
        <taxon>Devosiaceae</taxon>
        <taxon>Devosia</taxon>
    </lineage>
</organism>
<name>A0A933NW84_9HYPH</name>
<dbReference type="InterPro" id="IPR020904">
    <property type="entry name" value="Sc_DH/Rdtase_CS"/>
</dbReference>
<proteinExistence type="inferred from homology"/>
<evidence type="ECO:0000313" key="5">
    <source>
        <dbReference type="Proteomes" id="UP000782610"/>
    </source>
</evidence>
<dbReference type="InterPro" id="IPR002347">
    <property type="entry name" value="SDR_fam"/>
</dbReference>
<dbReference type="CDD" id="cd05233">
    <property type="entry name" value="SDR_c"/>
    <property type="match status" value="1"/>
</dbReference>
<accession>A0A933NW84</accession>
<comment type="similarity">
    <text evidence="1">Belongs to the short-chain dehydrogenases/reductases (SDR) family.</text>
</comment>
<dbReference type="InterPro" id="IPR051122">
    <property type="entry name" value="SDR_DHRS6-like"/>
</dbReference>
<dbReference type="Pfam" id="PF13561">
    <property type="entry name" value="adh_short_C2"/>
    <property type="match status" value="1"/>
</dbReference>
<gene>
    <name evidence="4" type="ORF">HY834_07775</name>
</gene>
<feature type="domain" description="Ketoreductase" evidence="3">
    <location>
        <begin position="7"/>
        <end position="194"/>
    </location>
</feature>
<evidence type="ECO:0000256" key="2">
    <source>
        <dbReference type="ARBA" id="ARBA00023002"/>
    </source>
</evidence>